<accession>A0A1H7QZC7</accession>
<reference evidence="2 3" key="1">
    <citation type="submission" date="2016-10" db="EMBL/GenBank/DDBJ databases">
        <authorList>
            <person name="de Groot N.N."/>
        </authorList>
    </citation>
    <scope>NUCLEOTIDE SEQUENCE [LARGE SCALE GENOMIC DNA]</scope>
    <source>
        <strain evidence="2 3">DSM 19182</strain>
    </source>
</reference>
<evidence type="ECO:0000313" key="4">
    <source>
        <dbReference type="Proteomes" id="UP000321425"/>
    </source>
</evidence>
<proteinExistence type="predicted"/>
<evidence type="ECO:0000313" key="3">
    <source>
        <dbReference type="Proteomes" id="UP000198548"/>
    </source>
</evidence>
<dbReference type="EMBL" id="BJUX01000009">
    <property type="protein sequence ID" value="GEK88999.1"/>
    <property type="molecule type" value="Genomic_DNA"/>
</dbReference>
<dbReference type="EMBL" id="FOBL01000003">
    <property type="protein sequence ID" value="SEL53014.1"/>
    <property type="molecule type" value="Genomic_DNA"/>
</dbReference>
<evidence type="ECO:0000313" key="2">
    <source>
        <dbReference type="EMBL" id="SEL53014.1"/>
    </source>
</evidence>
<protein>
    <submittedName>
        <fullName evidence="2">Uncharacterized protein</fullName>
    </submittedName>
</protein>
<gene>
    <name evidence="1" type="ORF">APU01nite_10380</name>
    <name evidence="2" type="ORF">SAMN04488100_10334</name>
</gene>
<keyword evidence="4" id="KW-1185">Reference proteome</keyword>
<reference evidence="1 4" key="2">
    <citation type="submission" date="2019-07" db="EMBL/GenBank/DDBJ databases">
        <title>Whole genome shotgun sequence of Alkalibacterium putridalgicola NBRC 103243.</title>
        <authorList>
            <person name="Hosoyama A."/>
            <person name="Uohara A."/>
            <person name="Ohji S."/>
            <person name="Ichikawa N."/>
        </authorList>
    </citation>
    <scope>NUCLEOTIDE SEQUENCE [LARGE SCALE GENOMIC DNA]</scope>
    <source>
        <strain evidence="1 4">NBRC 103243</strain>
    </source>
</reference>
<organism evidence="2 3">
    <name type="scientific">Alkalibacterium putridalgicola</name>
    <dbReference type="NCBI Taxonomy" id="426703"/>
    <lineage>
        <taxon>Bacteria</taxon>
        <taxon>Bacillati</taxon>
        <taxon>Bacillota</taxon>
        <taxon>Bacilli</taxon>
        <taxon>Lactobacillales</taxon>
        <taxon>Carnobacteriaceae</taxon>
        <taxon>Alkalibacterium</taxon>
    </lineage>
</organism>
<dbReference type="Proteomes" id="UP000198548">
    <property type="component" value="Unassembled WGS sequence"/>
</dbReference>
<dbReference type="AlphaFoldDB" id="A0A1H7QZC7"/>
<dbReference type="OrthoDB" id="2166632at2"/>
<evidence type="ECO:0000313" key="1">
    <source>
        <dbReference type="EMBL" id="GEK88999.1"/>
    </source>
</evidence>
<dbReference type="Proteomes" id="UP000321425">
    <property type="component" value="Unassembled WGS sequence"/>
</dbReference>
<dbReference type="RefSeq" id="WP_091486530.1">
    <property type="nucleotide sequence ID" value="NZ_BJUX01000009.1"/>
</dbReference>
<name>A0A1H7QZC7_9LACT</name>
<sequence length="121" mass="13940">MTETIEKDLNDLRQYAKSIGLTPEEYALSLHEKNQAIKSVFLENGSDFKSFVSEFHEVLDGMTRYKETDAKKSSCEHNRLIQQVTELLYSTSQDPKLLAQLFQHYPQGIEGKLEELNRPTS</sequence>